<dbReference type="OrthoDB" id="676820at2759"/>
<feature type="region of interest" description="Disordered" evidence="5">
    <location>
        <begin position="200"/>
        <end position="221"/>
    </location>
</feature>
<evidence type="ECO:0000256" key="3">
    <source>
        <dbReference type="ARBA" id="ARBA00023163"/>
    </source>
</evidence>
<dbReference type="Proteomes" id="UP000187406">
    <property type="component" value="Unassembled WGS sequence"/>
</dbReference>
<evidence type="ECO:0000256" key="5">
    <source>
        <dbReference type="SAM" id="MobiDB-lite"/>
    </source>
</evidence>
<sequence>MEKSSFPLNGECKLPIGFRFHPTDEELVVHYLKRKVSGIPLPASVIPDFDVFQTDPWSLPGYLKEKRYFFSKRKGNENGNKCKRIAGSGYWKPIGNNKQIIASVSKQVLGMRKTLVFYQGKCSHHDTHTQWIMHQYCLVGFLTLPKSNQIVKMECGDWIVYRVFQRKRKPKKGQVVNSWSNKNQIVKLIVPICTDFTIEESSDIGPPQPSSPSSNGITEVSFDGLDHEETSAYIGSSLYSCMRKN</sequence>
<gene>
    <name evidence="7" type="ORF">CFOL_v3_32210</name>
</gene>
<dbReference type="Gene3D" id="2.170.150.80">
    <property type="entry name" value="NAC domain"/>
    <property type="match status" value="1"/>
</dbReference>
<protein>
    <submittedName>
        <fullName evidence="7">NAM domain-containing protein</fullName>
    </submittedName>
</protein>
<evidence type="ECO:0000256" key="4">
    <source>
        <dbReference type="ARBA" id="ARBA00023242"/>
    </source>
</evidence>
<evidence type="ECO:0000259" key="6">
    <source>
        <dbReference type="PROSITE" id="PS51005"/>
    </source>
</evidence>
<dbReference type="EMBL" id="BDDD01005067">
    <property type="protein sequence ID" value="GAV88789.1"/>
    <property type="molecule type" value="Genomic_DNA"/>
</dbReference>
<keyword evidence="3" id="KW-0804">Transcription</keyword>
<dbReference type="STRING" id="3775.A0A1Q3D8K8"/>
<keyword evidence="8" id="KW-1185">Reference proteome</keyword>
<organism evidence="7 8">
    <name type="scientific">Cephalotus follicularis</name>
    <name type="common">Albany pitcher plant</name>
    <dbReference type="NCBI Taxonomy" id="3775"/>
    <lineage>
        <taxon>Eukaryota</taxon>
        <taxon>Viridiplantae</taxon>
        <taxon>Streptophyta</taxon>
        <taxon>Embryophyta</taxon>
        <taxon>Tracheophyta</taxon>
        <taxon>Spermatophyta</taxon>
        <taxon>Magnoliopsida</taxon>
        <taxon>eudicotyledons</taxon>
        <taxon>Gunneridae</taxon>
        <taxon>Pentapetalae</taxon>
        <taxon>rosids</taxon>
        <taxon>fabids</taxon>
        <taxon>Oxalidales</taxon>
        <taxon>Cephalotaceae</taxon>
        <taxon>Cephalotus</taxon>
    </lineage>
</organism>
<evidence type="ECO:0000313" key="7">
    <source>
        <dbReference type="EMBL" id="GAV88789.1"/>
    </source>
</evidence>
<name>A0A1Q3D8K8_CEPFO</name>
<dbReference type="Pfam" id="PF02365">
    <property type="entry name" value="NAM"/>
    <property type="match status" value="1"/>
</dbReference>
<comment type="caution">
    <text evidence="7">The sequence shown here is derived from an EMBL/GenBank/DDBJ whole genome shotgun (WGS) entry which is preliminary data.</text>
</comment>
<feature type="domain" description="NAC" evidence="6">
    <location>
        <begin position="14"/>
        <end position="166"/>
    </location>
</feature>
<dbReference type="PANTHER" id="PTHR31719:SF176">
    <property type="entry name" value="NAC DOMAIN CONTAINING PROTEIN 84"/>
    <property type="match status" value="1"/>
</dbReference>
<keyword evidence="1" id="KW-0805">Transcription regulation</keyword>
<dbReference type="InParanoid" id="A0A1Q3D8K8"/>
<dbReference type="GO" id="GO:0006355">
    <property type="term" value="P:regulation of DNA-templated transcription"/>
    <property type="evidence" value="ECO:0007669"/>
    <property type="project" value="InterPro"/>
</dbReference>
<dbReference type="AlphaFoldDB" id="A0A1Q3D8K8"/>
<reference evidence="8" key="1">
    <citation type="submission" date="2016-04" db="EMBL/GenBank/DDBJ databases">
        <title>Cephalotus genome sequencing.</title>
        <authorList>
            <person name="Fukushima K."/>
            <person name="Hasebe M."/>
            <person name="Fang X."/>
        </authorList>
    </citation>
    <scope>NUCLEOTIDE SEQUENCE [LARGE SCALE GENOMIC DNA]</scope>
    <source>
        <strain evidence="8">cv. St1</strain>
    </source>
</reference>
<dbReference type="SUPFAM" id="SSF101941">
    <property type="entry name" value="NAC domain"/>
    <property type="match status" value="1"/>
</dbReference>
<dbReference type="GO" id="GO:0003677">
    <property type="term" value="F:DNA binding"/>
    <property type="evidence" value="ECO:0007669"/>
    <property type="project" value="UniProtKB-KW"/>
</dbReference>
<evidence type="ECO:0000313" key="8">
    <source>
        <dbReference type="Proteomes" id="UP000187406"/>
    </source>
</evidence>
<accession>A0A1Q3D8K8</accession>
<evidence type="ECO:0000256" key="2">
    <source>
        <dbReference type="ARBA" id="ARBA00023125"/>
    </source>
</evidence>
<dbReference type="InterPro" id="IPR036093">
    <property type="entry name" value="NAC_dom_sf"/>
</dbReference>
<dbReference type="PANTHER" id="PTHR31719">
    <property type="entry name" value="NAC TRANSCRIPTION FACTOR 56"/>
    <property type="match status" value="1"/>
</dbReference>
<dbReference type="PROSITE" id="PS51005">
    <property type="entry name" value="NAC"/>
    <property type="match status" value="1"/>
</dbReference>
<proteinExistence type="predicted"/>
<evidence type="ECO:0000256" key="1">
    <source>
        <dbReference type="ARBA" id="ARBA00023015"/>
    </source>
</evidence>
<keyword evidence="2" id="KW-0238">DNA-binding</keyword>
<dbReference type="InterPro" id="IPR003441">
    <property type="entry name" value="NAC-dom"/>
</dbReference>
<keyword evidence="4" id="KW-0539">Nucleus</keyword>